<dbReference type="PANTHER" id="PTHR14327">
    <property type="entry name" value="CATION CHANNEL SPERM-ASSOCIATED PROTEIN SUBUNIT GAMMA"/>
    <property type="match status" value="1"/>
</dbReference>
<protein>
    <submittedName>
        <fullName evidence="1">Uncharacterized protein</fullName>
    </submittedName>
</protein>
<dbReference type="PANTHER" id="PTHR14327:SF1">
    <property type="entry name" value="CATION CHANNEL SPERM-ASSOCIATED AUXILIARY SUBUNIT GAMMA"/>
    <property type="match status" value="1"/>
</dbReference>
<evidence type="ECO:0000313" key="2">
    <source>
        <dbReference type="Proteomes" id="UP001159427"/>
    </source>
</evidence>
<gene>
    <name evidence="1" type="ORF">PEVE_00017625</name>
</gene>
<name>A0ABN8S7Z6_9CNID</name>
<feature type="non-terminal residue" evidence="1">
    <location>
        <position position="1"/>
    </location>
</feature>
<accession>A0ABN8S7Z6</accession>
<reference evidence="1 2" key="1">
    <citation type="submission" date="2022-05" db="EMBL/GenBank/DDBJ databases">
        <authorList>
            <consortium name="Genoscope - CEA"/>
            <person name="William W."/>
        </authorList>
    </citation>
    <scope>NUCLEOTIDE SEQUENCE [LARGE SCALE GENOMIC DNA]</scope>
</reference>
<dbReference type="Proteomes" id="UP001159427">
    <property type="component" value="Unassembled WGS sequence"/>
</dbReference>
<proteinExistence type="predicted"/>
<evidence type="ECO:0000313" key="1">
    <source>
        <dbReference type="EMBL" id="CAH3187370.1"/>
    </source>
</evidence>
<dbReference type="EMBL" id="CALNXI010002413">
    <property type="protein sequence ID" value="CAH3187370.1"/>
    <property type="molecule type" value="Genomic_DNA"/>
</dbReference>
<feature type="non-terminal residue" evidence="1">
    <location>
        <position position="148"/>
    </location>
</feature>
<sequence>SECFCSRIKPLCKEPDDIQMEQAGVECCQTAKNCSNFLELCNPAWFVPLHIADSTNALHSEVVDSGIGPYINSQRLTLHLDAFHFPINNTIHNRLGAEETQLPSLSKEIPVSCLPNLSPICLIGSDEMTNHVIYTSSEFEKMQFLKIQ</sequence>
<keyword evidence="2" id="KW-1185">Reference proteome</keyword>
<organism evidence="1 2">
    <name type="scientific">Porites evermanni</name>
    <dbReference type="NCBI Taxonomy" id="104178"/>
    <lineage>
        <taxon>Eukaryota</taxon>
        <taxon>Metazoa</taxon>
        <taxon>Cnidaria</taxon>
        <taxon>Anthozoa</taxon>
        <taxon>Hexacorallia</taxon>
        <taxon>Scleractinia</taxon>
        <taxon>Fungiina</taxon>
        <taxon>Poritidae</taxon>
        <taxon>Porites</taxon>
    </lineage>
</organism>
<dbReference type="InterPro" id="IPR028246">
    <property type="entry name" value="CATSPERG"/>
</dbReference>
<comment type="caution">
    <text evidence="1">The sequence shown here is derived from an EMBL/GenBank/DDBJ whole genome shotgun (WGS) entry which is preliminary data.</text>
</comment>